<feature type="transmembrane region" description="Helical" evidence="1">
    <location>
        <begin position="38"/>
        <end position="57"/>
    </location>
</feature>
<accession>A0A8H6W5V4</accession>
<evidence type="ECO:0000313" key="3">
    <source>
        <dbReference type="Proteomes" id="UP000636479"/>
    </source>
</evidence>
<keyword evidence="1" id="KW-1133">Transmembrane helix</keyword>
<evidence type="ECO:0000256" key="1">
    <source>
        <dbReference type="SAM" id="Phobius"/>
    </source>
</evidence>
<organism evidence="2 3">
    <name type="scientific">Mycena indigotica</name>
    <dbReference type="NCBI Taxonomy" id="2126181"/>
    <lineage>
        <taxon>Eukaryota</taxon>
        <taxon>Fungi</taxon>
        <taxon>Dikarya</taxon>
        <taxon>Basidiomycota</taxon>
        <taxon>Agaricomycotina</taxon>
        <taxon>Agaricomycetes</taxon>
        <taxon>Agaricomycetidae</taxon>
        <taxon>Agaricales</taxon>
        <taxon>Marasmiineae</taxon>
        <taxon>Mycenaceae</taxon>
        <taxon>Mycena</taxon>
    </lineage>
</organism>
<dbReference type="GeneID" id="59345498"/>
<dbReference type="OrthoDB" id="3041984at2759"/>
<feature type="transmembrane region" description="Helical" evidence="1">
    <location>
        <begin position="69"/>
        <end position="92"/>
    </location>
</feature>
<dbReference type="Proteomes" id="UP000636479">
    <property type="component" value="Unassembled WGS sequence"/>
</dbReference>
<gene>
    <name evidence="2" type="ORF">MIND_00623700</name>
</gene>
<feature type="transmembrane region" description="Helical" evidence="1">
    <location>
        <begin position="12"/>
        <end position="32"/>
    </location>
</feature>
<reference evidence="2" key="1">
    <citation type="submission" date="2020-05" db="EMBL/GenBank/DDBJ databases">
        <title>Mycena genomes resolve the evolution of fungal bioluminescence.</title>
        <authorList>
            <person name="Tsai I.J."/>
        </authorList>
    </citation>
    <scope>NUCLEOTIDE SEQUENCE</scope>
    <source>
        <strain evidence="2">171206Taipei</strain>
    </source>
</reference>
<evidence type="ECO:0000313" key="2">
    <source>
        <dbReference type="EMBL" id="KAF7303931.1"/>
    </source>
</evidence>
<sequence length="108" mass="12366">MPFAFLPFPYLHTFALPNQLLILVSLCILSYLYRPFRLAVFGIFGSYVVYIVGRLLLRWGFVSFKAIAWFGFYVNFFLIGIGYIVTAGTTLWNLPEMLSGFVEGMDSK</sequence>
<name>A0A8H6W5V4_9AGAR</name>
<keyword evidence="1" id="KW-0812">Transmembrane</keyword>
<dbReference type="EMBL" id="JACAZF010000005">
    <property type="protein sequence ID" value="KAF7303931.1"/>
    <property type="molecule type" value="Genomic_DNA"/>
</dbReference>
<dbReference type="RefSeq" id="XP_037220903.1">
    <property type="nucleotide sequence ID" value="XM_037362982.1"/>
</dbReference>
<comment type="caution">
    <text evidence="2">The sequence shown here is derived from an EMBL/GenBank/DDBJ whole genome shotgun (WGS) entry which is preliminary data.</text>
</comment>
<protein>
    <submittedName>
        <fullName evidence="2">Uncharacterized protein</fullName>
    </submittedName>
</protein>
<proteinExistence type="predicted"/>
<dbReference type="AlphaFoldDB" id="A0A8H6W5V4"/>
<keyword evidence="1" id="KW-0472">Membrane</keyword>
<keyword evidence="3" id="KW-1185">Reference proteome</keyword>